<sequence>MQQYCNRRWETADSIETLYLECVFQVCVGRKVIMTDDQDYSQKLAMKEKHSEFLGLPLDIEHRNPLTFAIAHRVHGQLMRPEWAINSKTLTNRDDFTNNILIETQSSNFSKYSFAEVNYPMLELGLKIPMGTQAF</sequence>
<dbReference type="AlphaFoldDB" id="A0A9P7HMJ4"/>
<accession>A0A9P7HMJ4</accession>
<protein>
    <submittedName>
        <fullName evidence="1">Uncharacterized protein</fullName>
    </submittedName>
</protein>
<name>A0A9P7HMJ4_9HYPO</name>
<evidence type="ECO:0000313" key="1">
    <source>
        <dbReference type="EMBL" id="KAG5763007.1"/>
    </source>
</evidence>
<evidence type="ECO:0000313" key="2">
    <source>
        <dbReference type="Proteomes" id="UP000750502"/>
    </source>
</evidence>
<gene>
    <name evidence="1" type="ORF">H9Q72_008877</name>
</gene>
<dbReference type="EMBL" id="JADFTT010000334">
    <property type="protein sequence ID" value="KAG5763007.1"/>
    <property type="molecule type" value="Genomic_DNA"/>
</dbReference>
<dbReference type="Proteomes" id="UP000750502">
    <property type="component" value="Unassembled WGS sequence"/>
</dbReference>
<comment type="caution">
    <text evidence="1">The sequence shown here is derived from an EMBL/GenBank/DDBJ whole genome shotgun (WGS) entry which is preliminary data.</text>
</comment>
<organism evidence="1 2">
    <name type="scientific">Fusarium xylarioides</name>
    <dbReference type="NCBI Taxonomy" id="221167"/>
    <lineage>
        <taxon>Eukaryota</taxon>
        <taxon>Fungi</taxon>
        <taxon>Dikarya</taxon>
        <taxon>Ascomycota</taxon>
        <taxon>Pezizomycotina</taxon>
        <taxon>Sordariomycetes</taxon>
        <taxon>Hypocreomycetidae</taxon>
        <taxon>Hypocreales</taxon>
        <taxon>Nectriaceae</taxon>
        <taxon>Fusarium</taxon>
        <taxon>Fusarium fujikuroi species complex</taxon>
    </lineage>
</organism>
<reference evidence="1" key="1">
    <citation type="journal article" date="2020" name="bioRxiv">
        <title>Historical genomics reveals the evolutionary mechanisms behind multiple outbreaks of the host-specific coffee wilt pathogen Fusarium xylarioides.</title>
        <authorList>
            <person name="Peck D."/>
            <person name="Nowell R.W."/>
            <person name="Flood J."/>
            <person name="Ryan M.J."/>
            <person name="Barraclough T.G."/>
        </authorList>
    </citation>
    <scope>NUCLEOTIDE SEQUENCE</scope>
    <source>
        <strain evidence="1">IMI 127659i</strain>
    </source>
</reference>
<keyword evidence="2" id="KW-1185">Reference proteome</keyword>
<dbReference type="OrthoDB" id="5106733at2759"/>
<proteinExistence type="predicted"/>
<reference evidence="1" key="2">
    <citation type="submission" date="2020-10" db="EMBL/GenBank/DDBJ databases">
        <authorList>
            <person name="Peck L.D."/>
            <person name="Nowell R.W."/>
            <person name="Flood J."/>
            <person name="Ryan M.J."/>
            <person name="Barraclough T.G."/>
        </authorList>
    </citation>
    <scope>NUCLEOTIDE SEQUENCE</scope>
    <source>
        <strain evidence="1">IMI 127659i</strain>
    </source>
</reference>